<sequence length="327" mass="34911">MSLYLGVDAGGSKTHAVICDKQGNILGKGESGNGNHQIDREHAARNIEEACKTALQEAGTAKEDINFAYFGLAGADREADYEILRPMIAALGFPKHAIACDTIIGMRAGTSRPYGAALICGTGFNSAARNRRGEELQYGGFGFMYGDGHAGGSGFAKLAFRAVIREWDERGPATLLTPLVLEQMGYTSVEPMYEDVLYGNTKVPPSLVKTLFQAAEAGDGVAIRILETEGEELANAVCTLIRRLDMKDDAFDIVYIGSVLNRPNSSILTDAIERIVAIRAPHASCVRLTSDPVSGALLCAMDADGHIIDAATEAKLKAFTFEQVTTA</sequence>
<dbReference type="Gene3D" id="3.30.420.40">
    <property type="match status" value="2"/>
</dbReference>
<keyword evidence="3" id="KW-1185">Reference proteome</keyword>
<gene>
    <name evidence="2" type="ORF">AM231_26075</name>
</gene>
<dbReference type="SUPFAM" id="SSF53067">
    <property type="entry name" value="Actin-like ATPase domain"/>
    <property type="match status" value="2"/>
</dbReference>
<evidence type="ECO:0000259" key="1">
    <source>
        <dbReference type="Pfam" id="PF01869"/>
    </source>
</evidence>
<dbReference type="InterPro" id="IPR043129">
    <property type="entry name" value="ATPase_NBD"/>
</dbReference>
<dbReference type="PATRIC" id="fig|1705565.3.peg.1418"/>
<dbReference type="RefSeq" id="WP_054405270.1">
    <property type="nucleotide sequence ID" value="NZ_LIUT01000008.1"/>
</dbReference>
<organism evidence="2 3">
    <name type="scientific">Paenibacillus solani</name>
    <dbReference type="NCBI Taxonomy" id="1705565"/>
    <lineage>
        <taxon>Bacteria</taxon>
        <taxon>Bacillati</taxon>
        <taxon>Bacillota</taxon>
        <taxon>Bacilli</taxon>
        <taxon>Bacillales</taxon>
        <taxon>Paenibacillaceae</taxon>
        <taxon>Paenibacillus</taxon>
    </lineage>
</organism>
<reference evidence="3" key="1">
    <citation type="submission" date="2015-08" db="EMBL/GenBank/DDBJ databases">
        <title>Genome sequencing project for genomic taxonomy and phylogenomics of Bacillus-like bacteria.</title>
        <authorList>
            <person name="Liu B."/>
            <person name="Wang J."/>
            <person name="Zhu Y."/>
            <person name="Liu G."/>
            <person name="Chen Q."/>
            <person name="Chen Z."/>
            <person name="Lan J."/>
            <person name="Che J."/>
            <person name="Ge C."/>
            <person name="Shi H."/>
            <person name="Pan Z."/>
            <person name="Liu X."/>
        </authorList>
    </citation>
    <scope>NUCLEOTIDE SEQUENCE [LARGE SCALE GENOMIC DNA]</scope>
    <source>
        <strain evidence="3">FJAT-22460</strain>
    </source>
</reference>
<protein>
    <submittedName>
        <fullName evidence="2">ATPase</fullName>
    </submittedName>
</protein>
<dbReference type="PANTHER" id="PTHR43190:SF3">
    <property type="entry name" value="N-ACETYL-D-GLUCOSAMINE KINASE"/>
    <property type="match status" value="1"/>
</dbReference>
<evidence type="ECO:0000313" key="2">
    <source>
        <dbReference type="EMBL" id="KOR76107.1"/>
    </source>
</evidence>
<accession>A0A0M1N1R3</accession>
<dbReference type="Proteomes" id="UP000036932">
    <property type="component" value="Unassembled WGS sequence"/>
</dbReference>
<dbReference type="CDD" id="cd24007">
    <property type="entry name" value="ASKHA_NBD_eukNAGK-like"/>
    <property type="match status" value="1"/>
</dbReference>
<dbReference type="Pfam" id="PF01869">
    <property type="entry name" value="BcrAD_BadFG"/>
    <property type="match status" value="1"/>
</dbReference>
<comment type="caution">
    <text evidence="2">The sequence shown here is derived from an EMBL/GenBank/DDBJ whole genome shotgun (WGS) entry which is preliminary data.</text>
</comment>
<dbReference type="OrthoDB" id="9772633at2"/>
<evidence type="ECO:0000313" key="3">
    <source>
        <dbReference type="Proteomes" id="UP000036932"/>
    </source>
</evidence>
<proteinExistence type="predicted"/>
<dbReference type="InterPro" id="IPR002731">
    <property type="entry name" value="ATPase_BadF"/>
</dbReference>
<dbReference type="AlphaFoldDB" id="A0A0M1N1R3"/>
<dbReference type="InterPro" id="IPR052519">
    <property type="entry name" value="Euk-type_GlcNAc_Kinase"/>
</dbReference>
<dbReference type="EMBL" id="LIUT01000008">
    <property type="protein sequence ID" value="KOR76107.1"/>
    <property type="molecule type" value="Genomic_DNA"/>
</dbReference>
<name>A0A0M1N1R3_9BACL</name>
<dbReference type="PANTHER" id="PTHR43190">
    <property type="entry name" value="N-ACETYL-D-GLUCOSAMINE KINASE"/>
    <property type="match status" value="1"/>
</dbReference>
<feature type="domain" description="ATPase BadF/BadG/BcrA/BcrD type" evidence="1">
    <location>
        <begin position="5"/>
        <end position="300"/>
    </location>
</feature>